<evidence type="ECO:0000313" key="3">
    <source>
        <dbReference type="EMBL" id="SUX32732.1"/>
    </source>
</evidence>
<name>A0A1R0MHU1_CHRVL</name>
<dbReference type="Proteomes" id="UP000196342">
    <property type="component" value="Unassembled WGS sequence"/>
</dbReference>
<dbReference type="RefSeq" id="WP_011135735.1">
    <property type="nucleotide sequence ID" value="NZ_CP050992.1"/>
</dbReference>
<feature type="compositionally biased region" description="Basic and acidic residues" evidence="1">
    <location>
        <begin position="19"/>
        <end position="28"/>
    </location>
</feature>
<evidence type="ECO:0000313" key="5">
    <source>
        <dbReference type="Proteomes" id="UP000254029"/>
    </source>
</evidence>
<reference evidence="3 5" key="2">
    <citation type="submission" date="2018-06" db="EMBL/GenBank/DDBJ databases">
        <authorList>
            <consortium name="Pathogen Informatics"/>
            <person name="Doyle S."/>
        </authorList>
    </citation>
    <scope>NUCLEOTIDE SEQUENCE [LARGE SCALE GENOMIC DNA]</scope>
    <source>
        <strain evidence="3 5">NCTC8684</strain>
    </source>
</reference>
<dbReference type="OMA" id="NSVRAYY"/>
<dbReference type="EMBL" id="UIGR01000001">
    <property type="protein sequence ID" value="SUX32732.1"/>
    <property type="molecule type" value="Genomic_DNA"/>
</dbReference>
<evidence type="ECO:0000256" key="1">
    <source>
        <dbReference type="SAM" id="MobiDB-lite"/>
    </source>
</evidence>
<accession>A0A202B7T9</accession>
<keyword evidence="4" id="KW-1185">Reference proteome</keyword>
<dbReference type="AlphaFoldDB" id="A0A1R0MHU1"/>
<dbReference type="EMBL" id="NHOO01000011">
    <property type="protein sequence ID" value="OVE47435.1"/>
    <property type="molecule type" value="Genomic_DNA"/>
</dbReference>
<protein>
    <submittedName>
        <fullName evidence="2">Uncharacterized protein</fullName>
    </submittedName>
</protein>
<sequence length="134" mass="14711">MAERNKKTAAPKPGQQQRRAQEQRHAQAEQACRRLVDLLETLAREGRLDGQETAAQCLNSVRAYYRRIRNGKVMGAADFAAAADVCASARRALAALDPTLEFAELPQPDALREALRQGALVIEEMKRIKAGKAG</sequence>
<accession>A0A1R0MHU1</accession>
<evidence type="ECO:0000313" key="4">
    <source>
        <dbReference type="Proteomes" id="UP000196342"/>
    </source>
</evidence>
<proteinExistence type="predicted"/>
<comment type="caution">
    <text evidence="2">The sequence shown here is derived from an EMBL/GenBank/DDBJ whole genome shotgun (WGS) entry which is preliminary data.</text>
</comment>
<reference evidence="2 4" key="1">
    <citation type="submission" date="2017-05" db="EMBL/GenBank/DDBJ databases">
        <title>Chromobacterium violaceum GHPS1 isolated from Hydrocarbon polluted soil in French Guiana display an awesome secondary metabolite arsenal and a battery of drug and heavy-metal-resistance and detoxification of xenobiotics proteins.</title>
        <authorList>
            <person name="Belbahri L."/>
        </authorList>
    </citation>
    <scope>NUCLEOTIDE SEQUENCE [LARGE SCALE GENOMIC DNA]</scope>
    <source>
        <strain evidence="2 4">GHPS1</strain>
    </source>
</reference>
<gene>
    <name evidence="2" type="ORF">CBW21_14205</name>
    <name evidence="3" type="ORF">NCTC8684_01813</name>
</gene>
<feature type="region of interest" description="Disordered" evidence="1">
    <location>
        <begin position="1"/>
        <end position="28"/>
    </location>
</feature>
<organism evidence="2 4">
    <name type="scientific">Chromobacterium violaceum</name>
    <dbReference type="NCBI Taxonomy" id="536"/>
    <lineage>
        <taxon>Bacteria</taxon>
        <taxon>Pseudomonadati</taxon>
        <taxon>Pseudomonadota</taxon>
        <taxon>Betaproteobacteria</taxon>
        <taxon>Neisseriales</taxon>
        <taxon>Chromobacteriaceae</taxon>
        <taxon>Chromobacterium</taxon>
    </lineage>
</organism>
<dbReference type="Proteomes" id="UP000254029">
    <property type="component" value="Unassembled WGS sequence"/>
</dbReference>
<evidence type="ECO:0000313" key="2">
    <source>
        <dbReference type="EMBL" id="OVE47435.1"/>
    </source>
</evidence>